<dbReference type="GO" id="GO:0003677">
    <property type="term" value="F:DNA binding"/>
    <property type="evidence" value="ECO:0007669"/>
    <property type="project" value="UniProtKB-KW"/>
</dbReference>
<evidence type="ECO:0000259" key="8">
    <source>
        <dbReference type="PROSITE" id="PS50966"/>
    </source>
</evidence>
<dbReference type="AlphaFoldDB" id="A0A9E7KWD7"/>
<dbReference type="SMART" id="SM00575">
    <property type="entry name" value="ZnF_PMZ"/>
    <property type="match status" value="1"/>
</dbReference>
<dbReference type="PANTHER" id="PTHR31669:SF283">
    <property type="entry name" value="PROTEIN FAR1-RELATED SEQUENCE"/>
    <property type="match status" value="1"/>
</dbReference>
<dbReference type="Pfam" id="PF10551">
    <property type="entry name" value="MULE"/>
    <property type="match status" value="1"/>
</dbReference>
<dbReference type="EMBL" id="CP097510">
    <property type="protein sequence ID" value="URE34657.1"/>
    <property type="molecule type" value="Genomic_DNA"/>
</dbReference>
<evidence type="ECO:0000256" key="6">
    <source>
        <dbReference type="SAM" id="MobiDB-lite"/>
    </source>
</evidence>
<dbReference type="InterPro" id="IPR018289">
    <property type="entry name" value="MULE_transposase_dom"/>
</dbReference>
<evidence type="ECO:0000256" key="4">
    <source>
        <dbReference type="ARBA" id="ARBA00022833"/>
    </source>
</evidence>
<proteinExistence type="inferred from homology"/>
<evidence type="ECO:0000256" key="7">
    <source>
        <dbReference type="SAM" id="Phobius"/>
    </source>
</evidence>
<keyword evidence="7" id="KW-0472">Membrane</keyword>
<dbReference type="InterPro" id="IPR031052">
    <property type="entry name" value="FHY3/FAR1"/>
</dbReference>
<evidence type="ECO:0000313" key="10">
    <source>
        <dbReference type="Proteomes" id="UP001055439"/>
    </source>
</evidence>
<comment type="similarity">
    <text evidence="1">Belongs to the FHY3/FAR1 family.</text>
</comment>
<dbReference type="GO" id="GO:0006355">
    <property type="term" value="P:regulation of DNA-templated transcription"/>
    <property type="evidence" value="ECO:0007669"/>
    <property type="project" value="InterPro"/>
</dbReference>
<dbReference type="PANTHER" id="PTHR31669">
    <property type="entry name" value="PROTEIN FAR1-RELATED SEQUENCE 10-RELATED"/>
    <property type="match status" value="1"/>
</dbReference>
<evidence type="ECO:0000256" key="5">
    <source>
        <dbReference type="PROSITE-ProRule" id="PRU00325"/>
    </source>
</evidence>
<dbReference type="GO" id="GO:0008270">
    <property type="term" value="F:zinc ion binding"/>
    <property type="evidence" value="ECO:0007669"/>
    <property type="project" value="UniProtKB-KW"/>
</dbReference>
<dbReference type="InterPro" id="IPR007527">
    <property type="entry name" value="Znf_SWIM"/>
</dbReference>
<dbReference type="Pfam" id="PF04434">
    <property type="entry name" value="SWIM"/>
    <property type="match status" value="1"/>
</dbReference>
<protein>
    <submittedName>
        <fullName evidence="9">FAR1 DNA-binding domain</fullName>
    </submittedName>
</protein>
<evidence type="ECO:0000256" key="2">
    <source>
        <dbReference type="ARBA" id="ARBA00022723"/>
    </source>
</evidence>
<evidence type="ECO:0000256" key="1">
    <source>
        <dbReference type="ARBA" id="ARBA00005889"/>
    </source>
</evidence>
<accession>A0A9E7KWD7</accession>
<organism evidence="9 10">
    <name type="scientific">Musa troglodytarum</name>
    <name type="common">fe'i banana</name>
    <dbReference type="NCBI Taxonomy" id="320322"/>
    <lineage>
        <taxon>Eukaryota</taxon>
        <taxon>Viridiplantae</taxon>
        <taxon>Streptophyta</taxon>
        <taxon>Embryophyta</taxon>
        <taxon>Tracheophyta</taxon>
        <taxon>Spermatophyta</taxon>
        <taxon>Magnoliopsida</taxon>
        <taxon>Liliopsida</taxon>
        <taxon>Zingiberales</taxon>
        <taxon>Musaceae</taxon>
        <taxon>Musa</taxon>
    </lineage>
</organism>
<name>A0A9E7KWD7_9LILI</name>
<dbReference type="Pfam" id="PF03101">
    <property type="entry name" value="FAR1"/>
    <property type="match status" value="1"/>
</dbReference>
<feature type="domain" description="SWIM-type" evidence="8">
    <location>
        <begin position="866"/>
        <end position="902"/>
    </location>
</feature>
<keyword evidence="4" id="KW-0862">Zinc</keyword>
<dbReference type="PROSITE" id="PS50966">
    <property type="entry name" value="ZF_SWIM"/>
    <property type="match status" value="1"/>
</dbReference>
<keyword evidence="2" id="KW-0479">Metal-binding</keyword>
<keyword evidence="9" id="KW-0238">DNA-binding</keyword>
<reference evidence="9" key="1">
    <citation type="submission" date="2022-05" db="EMBL/GenBank/DDBJ databases">
        <title>The Musa troglodytarum L. genome provides insights into the mechanism of non-climacteric behaviour and enrichment of carotenoids.</title>
        <authorList>
            <person name="Wang J."/>
        </authorList>
    </citation>
    <scope>NUCLEOTIDE SEQUENCE</scope>
    <source>
        <tissue evidence="9">Leaf</tissue>
    </source>
</reference>
<keyword evidence="10" id="KW-1185">Reference proteome</keyword>
<dbReference type="InterPro" id="IPR004330">
    <property type="entry name" value="FAR1_DNA_bnd_dom"/>
</dbReference>
<keyword evidence="7" id="KW-1133">Transmembrane helix</keyword>
<feature type="transmembrane region" description="Helical" evidence="7">
    <location>
        <begin position="119"/>
        <end position="140"/>
    </location>
</feature>
<evidence type="ECO:0000256" key="3">
    <source>
        <dbReference type="ARBA" id="ARBA00022771"/>
    </source>
</evidence>
<dbReference type="InterPro" id="IPR006564">
    <property type="entry name" value="Znf_PMZ"/>
</dbReference>
<feature type="region of interest" description="Disordered" evidence="6">
    <location>
        <begin position="163"/>
        <end position="195"/>
    </location>
</feature>
<gene>
    <name evidence="9" type="ORF">MUK42_34582</name>
</gene>
<keyword evidence="7" id="KW-0812">Transmembrane</keyword>
<evidence type="ECO:0000313" key="9">
    <source>
        <dbReference type="EMBL" id="URE34657.1"/>
    </source>
</evidence>
<sequence length="1143" mass="129070">MHATLADTNVVPLLATCLLDHHHSSAVEAQENITIALFNLSIFAHETFMCTSSILDVLTIALRHLSPTITILYSLLSVESYRSIIGSKKPYIVTLVDLFNTLDAPTRSIKDALKAHFDLALYLLNLTGLVELGTMLPLFVIGPPSSVRRLEFPGRSPLARFQTTTAAAAASSPPPSSPERCPNGEPRSPSRSAHSMPCISRAISWFRSLARSPPFPTPHHASSLHSYGGLSIRWMEPEEGLSSSGDTSDEIIDEQEMESSAENKNDQGMENILEDNAIMTVDKNEHEAEHRLEDYAAMTLEKNEQETQNQFKNDATATLHNKEQGIQNRLEDDTIVPLEKNEQETLLEDNAVINPPVRGMTFYSLDALVEYYNNYAKQEGFGIMRRAISFSADGKSKFVTIACSRVGKSYSSKRNILNPNPLKKTGCKARVNATVFEGGSCRVNSVVLEHNHVLFPSKSCFFLCNRKINYDVKTMLEINNVEGVDISKSSQSVIAQSRGYENVSTLGKDCRNTVEKAKRLWLEVGDAESLYDYFVWMQAKNSNFFYVMDIDCKSHIRNVFWADARSRAAYEEFGDVVMFDTSYLTNKYNMPLSTFVGVNHHGQAILFGCGLLLDEEVETFIWLFKTWLSCMSGCAPIAIITTQSEAIKKAVEMVFPATRHSWCLWHILKTLPEKLGSYEMCEPIKNAIQHAVYDASTKKEFEDSWTDIIKEFKELESNEWLTNLYEERNYWVPAFGKDTFWAGMLSTQHSETMNPFFDGNVSSMTTIKQFLEQYNDIFKSKVEKENQADIQSFNSQIPCVTHFPIEKQFQQVYTIEKFKEFQQEVIAKLYCEVCLVREMDGVLEFSVSEILAVGEENNQHHRTLDYKVYFNKEEKEINCSCCLFEFRGILCRHIVSVLIKIQSDITVSSKYVLSRWRKDLSRHHTRVKVCHDDWSSNFEGQRYHYLLKKFDDAADLAVTSDDACKILWNCIDDFQQKLKVNDAVNGNNKPSLTSGAKSAGCEDTGESFRSVIDKSKLFSPIPITVRWQGCPSTKRKVSAVEQAAKKLTCTRTNGQCGTSKEKGNKASEMKQVADDEGDGIDLLRSHVVVDIDSQESINIQANSQVGLIFDQYDGQAMATKQEAKAGLIIEPFMDHSRNMKNTG</sequence>
<keyword evidence="3 5" id="KW-0863">Zinc-finger</keyword>
<dbReference type="OrthoDB" id="747268at2759"/>
<dbReference type="Proteomes" id="UP001055439">
    <property type="component" value="Chromosome 8"/>
</dbReference>